<evidence type="ECO:0000313" key="3">
    <source>
        <dbReference type="Proteomes" id="UP001396898"/>
    </source>
</evidence>
<feature type="region of interest" description="Disordered" evidence="1">
    <location>
        <begin position="280"/>
        <end position="320"/>
    </location>
</feature>
<feature type="compositionally biased region" description="Low complexity" evidence="1">
    <location>
        <begin position="539"/>
        <end position="555"/>
    </location>
</feature>
<gene>
    <name evidence="2" type="ORF">PG991_001928</name>
</gene>
<evidence type="ECO:0000256" key="1">
    <source>
        <dbReference type="SAM" id="MobiDB-lite"/>
    </source>
</evidence>
<name>A0ABR1SQ87_9PEZI</name>
<dbReference type="EMBL" id="JAQQWI010000005">
    <property type="protein sequence ID" value="KAK8035855.1"/>
    <property type="molecule type" value="Genomic_DNA"/>
</dbReference>
<feature type="region of interest" description="Disordered" evidence="1">
    <location>
        <begin position="171"/>
        <end position="246"/>
    </location>
</feature>
<comment type="caution">
    <text evidence="2">The sequence shown here is derived from an EMBL/GenBank/DDBJ whole genome shotgun (WGS) entry which is preliminary data.</text>
</comment>
<evidence type="ECO:0000313" key="2">
    <source>
        <dbReference type="EMBL" id="KAK8035855.1"/>
    </source>
</evidence>
<protein>
    <submittedName>
        <fullName evidence="2">Uncharacterized protein</fullName>
    </submittedName>
</protein>
<feature type="compositionally biased region" description="Low complexity" evidence="1">
    <location>
        <begin position="172"/>
        <end position="196"/>
    </location>
</feature>
<feature type="region of interest" description="Disordered" evidence="1">
    <location>
        <begin position="437"/>
        <end position="516"/>
    </location>
</feature>
<feature type="compositionally biased region" description="Low complexity" evidence="1">
    <location>
        <begin position="440"/>
        <end position="451"/>
    </location>
</feature>
<accession>A0ABR1SQ87</accession>
<feature type="region of interest" description="Disordered" evidence="1">
    <location>
        <begin position="531"/>
        <end position="563"/>
    </location>
</feature>
<feature type="compositionally biased region" description="Polar residues" evidence="1">
    <location>
        <begin position="464"/>
        <end position="480"/>
    </location>
</feature>
<sequence>MGGLIPLLLPSVGSSRIVSDNYESRRRASVQEPKSPLASTHRRQQSLPVVVTRNPRRPSISTTIQQITVLPYTADEWKKTLGEVKQKYLNRKYRTCSAKCCEILDNLKDTSNVEPLHLVYLHFYAASSFEMCARPLSQSSTYRTKLLRDAREHYEDAALLINKAEEVTTQKSRSGSVSSIASHSPSLSLSSCLNASPRSSMSSGDETPGSKRPTKKKKKVSFSGLPDLEEVTKPMPQPDPYYRPDSPTLGWEESYYVFGTPAPPAPQQEQPVESLPAPLASVAETEPEPESPASFSREELSFPSPPSTPTPPADDDGSTFNLELFLQTKSMNRLVSQLSALRSQIAYHRDAIEGLLVSSEEAAEIPVVPEVPPVPSIPGLTRNISPFSASSSSAEDSDGPPTPTSTTVAVFEQQGDFSPKTHASPGFFDLEAHMRRMEEQQMQQQKQQQRQHPAYFTMPDWSRGSGNNNYSHHGRSQSSAGPYYIPSTRPAVTGGTTSPDMRPRSSDSNSSEVTMTPSINARQEETASYYHHHPPPQIQRPASAAAIARPGSATPPALMASDEGIRDRIERLRAGGWQRKRFDNRRYEALREQVLGELGV</sequence>
<keyword evidence="3" id="KW-1185">Reference proteome</keyword>
<proteinExistence type="predicted"/>
<feature type="region of interest" description="Disordered" evidence="1">
    <location>
        <begin position="23"/>
        <end position="48"/>
    </location>
</feature>
<feature type="compositionally biased region" description="Polar residues" evidence="1">
    <location>
        <begin position="506"/>
        <end position="516"/>
    </location>
</feature>
<feature type="region of interest" description="Disordered" evidence="1">
    <location>
        <begin position="382"/>
        <end position="407"/>
    </location>
</feature>
<reference evidence="2 3" key="1">
    <citation type="submission" date="2023-01" db="EMBL/GenBank/DDBJ databases">
        <title>Analysis of 21 Apiospora genomes using comparative genomics revels a genus with tremendous synthesis potential of carbohydrate active enzymes and secondary metabolites.</title>
        <authorList>
            <person name="Sorensen T."/>
        </authorList>
    </citation>
    <scope>NUCLEOTIDE SEQUENCE [LARGE SCALE GENOMIC DNA]</scope>
    <source>
        <strain evidence="2 3">CBS 20057</strain>
    </source>
</reference>
<organism evidence="2 3">
    <name type="scientific">Apiospora marii</name>
    <dbReference type="NCBI Taxonomy" id="335849"/>
    <lineage>
        <taxon>Eukaryota</taxon>
        <taxon>Fungi</taxon>
        <taxon>Dikarya</taxon>
        <taxon>Ascomycota</taxon>
        <taxon>Pezizomycotina</taxon>
        <taxon>Sordariomycetes</taxon>
        <taxon>Xylariomycetidae</taxon>
        <taxon>Amphisphaeriales</taxon>
        <taxon>Apiosporaceae</taxon>
        <taxon>Apiospora</taxon>
    </lineage>
</organism>
<feature type="compositionally biased region" description="Pro residues" evidence="1">
    <location>
        <begin position="303"/>
        <end position="312"/>
    </location>
</feature>
<dbReference type="Proteomes" id="UP001396898">
    <property type="component" value="Unassembled WGS sequence"/>
</dbReference>